<dbReference type="PANTHER" id="PTHR12419">
    <property type="entry name" value="OTU DOMAIN CONTAINING PROTEIN"/>
    <property type="match status" value="1"/>
</dbReference>
<protein>
    <submittedName>
        <fullName evidence="4">OTU domain-containing protein 2</fullName>
    </submittedName>
</protein>
<dbReference type="Gene3D" id="3.90.70.80">
    <property type="match status" value="1"/>
</dbReference>
<evidence type="ECO:0000256" key="1">
    <source>
        <dbReference type="SAM" id="MobiDB-lite"/>
    </source>
</evidence>
<keyword evidence="5" id="KW-1185">Reference proteome</keyword>
<dbReference type="InterPro" id="IPR003323">
    <property type="entry name" value="OTU_dom"/>
</dbReference>
<evidence type="ECO:0000259" key="2">
    <source>
        <dbReference type="PROSITE" id="PS50802"/>
    </source>
</evidence>
<evidence type="ECO:0000313" key="5">
    <source>
        <dbReference type="Proteomes" id="UP001219518"/>
    </source>
</evidence>
<dbReference type="Proteomes" id="UP001219518">
    <property type="component" value="Unassembled WGS sequence"/>
</dbReference>
<feature type="compositionally biased region" description="Low complexity" evidence="1">
    <location>
        <begin position="410"/>
        <end position="420"/>
    </location>
</feature>
<name>A0AAE1HAX3_9NEOP</name>
<feature type="compositionally biased region" description="Basic and acidic residues" evidence="1">
    <location>
        <begin position="400"/>
        <end position="409"/>
    </location>
</feature>
<feature type="domain" description="OTU" evidence="2">
    <location>
        <begin position="151"/>
        <end position="303"/>
    </location>
</feature>
<accession>A0AAE1HAX3</accession>
<feature type="compositionally biased region" description="Low complexity" evidence="1">
    <location>
        <begin position="458"/>
        <end position="469"/>
    </location>
</feature>
<feature type="region of interest" description="Disordered" evidence="1">
    <location>
        <begin position="458"/>
        <end position="492"/>
    </location>
</feature>
<dbReference type="InterPro" id="IPR050704">
    <property type="entry name" value="Peptidase_C85-like"/>
</dbReference>
<sequence length="870" mass="99694">MGKRIAVDANFGPVGKRSKLFVIESQDGREYDSLESQVLEWLGDDPYTSEVLKTRRLLLTQTIPKFNKDCELDKSHVFSDFDSITVTFISKSLMQDMVQAEPTIPLSTASSLSSQISTDTFAHNDQETQEKSSQLDEWDNMEVVNTFKGECLVQVMRGDGDCLFAAITHQLFNPIPYSEDHKKQIREAREKSVKFLKENLDKPDIKYTLTTYLNQNSSKEIESIESLLERIENGDEWGGEECIYALSNAYNCSITVHQESRDELLVRPLIYNPKGSLKVEIVYRLPKLMENESRNHYDSLISLNEGSRIAKNVSDEESDTDITEDFSMIKKYFTLNEWTGFSKTEKRRFKNIQDRYLYMKKLKMDIPLPEFMQPKTQAQSCSTMKKTANKKHSMKGTRVSSREASKKASDAISSIAQSESPPTKKTCRSTAVSDFLHDDQDGDDVDVFEMNDSLEVSFTASSESSPSTSKVKQKKGPKVSQQPVPFHKRRKPVKKIRAMGKCLPYPCPLPKFSDSALRELNAKSHKRKMHPINSECKAFIRKITGDDYPTKTEYDNFCRTMVEKYPELKSSTSTAAHISFKKSLSASFRAERCNNFRRMQRANSNSEPEDDVEWGPDEHTTRSEEQSLEEKDETELRKCEDITKIPLLLERTNGLRQQKCLLMRPLDIFQTYHHLRIHNMMIYDFALRKKIDTGAIHDNFEQSLQLLSKYYKIKLNDEHSRLLLLMKVHEYFVSKEVEGGSKPAITVKDIKEGKGELSSSEIQAPFLVIMTRVCLYTGATKIVSSTLMIQDRLMMSIENPTTEESALTLLASYFTLNVEYPLAYMQFLRALERLLTGSVAPSKYGNTKAKFDRFVSMLKSNQKSSSRKKC</sequence>
<reference evidence="4" key="1">
    <citation type="submission" date="2021-07" db="EMBL/GenBank/DDBJ databases">
        <authorList>
            <person name="Catto M.A."/>
            <person name="Jacobson A."/>
            <person name="Kennedy G."/>
            <person name="Labadie P."/>
            <person name="Hunt B.G."/>
            <person name="Srinivasan R."/>
        </authorList>
    </citation>
    <scope>NUCLEOTIDE SEQUENCE</scope>
    <source>
        <strain evidence="4">PL_HMW_Pooled</strain>
        <tissue evidence="4">Head</tissue>
    </source>
</reference>
<dbReference type="GO" id="GO:0016579">
    <property type="term" value="P:protein deubiquitination"/>
    <property type="evidence" value="ECO:0007669"/>
    <property type="project" value="TreeGrafter"/>
</dbReference>
<dbReference type="GO" id="GO:0004843">
    <property type="term" value="F:cysteine-type deubiquitinase activity"/>
    <property type="evidence" value="ECO:0007669"/>
    <property type="project" value="TreeGrafter"/>
</dbReference>
<organism evidence="4 5">
    <name type="scientific">Frankliniella fusca</name>
    <dbReference type="NCBI Taxonomy" id="407009"/>
    <lineage>
        <taxon>Eukaryota</taxon>
        <taxon>Metazoa</taxon>
        <taxon>Ecdysozoa</taxon>
        <taxon>Arthropoda</taxon>
        <taxon>Hexapoda</taxon>
        <taxon>Insecta</taxon>
        <taxon>Pterygota</taxon>
        <taxon>Neoptera</taxon>
        <taxon>Paraneoptera</taxon>
        <taxon>Thysanoptera</taxon>
        <taxon>Terebrantia</taxon>
        <taxon>Thripoidea</taxon>
        <taxon>Thripidae</taxon>
        <taxon>Frankliniella</taxon>
    </lineage>
</organism>
<gene>
    <name evidence="4" type="ORF">KUF71_007127</name>
</gene>
<dbReference type="CDD" id="cd22744">
    <property type="entry name" value="OTU"/>
    <property type="match status" value="1"/>
</dbReference>
<evidence type="ECO:0000259" key="3">
    <source>
        <dbReference type="PROSITE" id="PS50806"/>
    </source>
</evidence>
<dbReference type="Pfam" id="PF02338">
    <property type="entry name" value="OTU"/>
    <property type="match status" value="1"/>
</dbReference>
<feature type="compositionally biased region" description="Polar residues" evidence="1">
    <location>
        <begin position="375"/>
        <end position="386"/>
    </location>
</feature>
<evidence type="ECO:0000313" key="4">
    <source>
        <dbReference type="EMBL" id="KAK3917648.1"/>
    </source>
</evidence>
<feature type="region of interest" description="Disordered" evidence="1">
    <location>
        <begin position="599"/>
        <end position="635"/>
    </location>
</feature>
<dbReference type="PROSITE" id="PS50802">
    <property type="entry name" value="OTU"/>
    <property type="match status" value="1"/>
</dbReference>
<dbReference type="EMBL" id="JAHWGI010000769">
    <property type="protein sequence ID" value="KAK3917648.1"/>
    <property type="molecule type" value="Genomic_DNA"/>
</dbReference>
<feature type="region of interest" description="Disordered" evidence="1">
    <location>
        <begin position="375"/>
        <end position="429"/>
    </location>
</feature>
<dbReference type="GO" id="GO:0006355">
    <property type="term" value="P:regulation of DNA-templated transcription"/>
    <property type="evidence" value="ECO:0007669"/>
    <property type="project" value="InterPro"/>
</dbReference>
<feature type="compositionally biased region" description="Basic and acidic residues" evidence="1">
    <location>
        <begin position="616"/>
        <end position="635"/>
    </location>
</feature>
<proteinExistence type="predicted"/>
<dbReference type="InterPro" id="IPR038765">
    <property type="entry name" value="Papain-like_cys_pep_sf"/>
</dbReference>
<dbReference type="SUPFAM" id="SSF54001">
    <property type="entry name" value="Cysteine proteinases"/>
    <property type="match status" value="1"/>
</dbReference>
<dbReference type="InterPro" id="IPR003655">
    <property type="entry name" value="aKRAB"/>
</dbReference>
<comment type="caution">
    <text evidence="4">The sequence shown here is derived from an EMBL/GenBank/DDBJ whole genome shotgun (WGS) entry which is preliminary data.</text>
</comment>
<dbReference type="PROSITE" id="PS50806">
    <property type="entry name" value="KRAB_RELATED"/>
    <property type="match status" value="1"/>
</dbReference>
<feature type="domain" description="KRAB-related" evidence="3">
    <location>
        <begin position="321"/>
        <end position="384"/>
    </location>
</feature>
<dbReference type="AlphaFoldDB" id="A0AAE1HAX3"/>
<reference evidence="4" key="2">
    <citation type="journal article" date="2023" name="BMC Genomics">
        <title>Pest status, molecular evolution, and epigenetic factors derived from the genome assembly of Frankliniella fusca, a thysanopteran phytovirus vector.</title>
        <authorList>
            <person name="Catto M.A."/>
            <person name="Labadie P.E."/>
            <person name="Jacobson A.L."/>
            <person name="Kennedy G.G."/>
            <person name="Srinivasan R."/>
            <person name="Hunt B.G."/>
        </authorList>
    </citation>
    <scope>NUCLEOTIDE SEQUENCE</scope>
    <source>
        <strain evidence="4">PL_HMW_Pooled</strain>
    </source>
</reference>